<keyword evidence="2" id="KW-1185">Reference proteome</keyword>
<reference evidence="1 2" key="1">
    <citation type="journal article" date="2011" name="Stand. Genomic Sci.">
        <title>Complete genome sequence of Desulfobulbus propionicus type strain (1pr3).</title>
        <authorList>
            <person name="Pagani I."/>
            <person name="Lapidus A."/>
            <person name="Nolan M."/>
            <person name="Lucas S."/>
            <person name="Hammon N."/>
            <person name="Deshpande S."/>
            <person name="Cheng J.F."/>
            <person name="Chertkov O."/>
            <person name="Davenport K."/>
            <person name="Tapia R."/>
            <person name="Han C."/>
            <person name="Goodwin L."/>
            <person name="Pitluck S."/>
            <person name="Liolios K."/>
            <person name="Mavromatis K."/>
            <person name="Ivanova N."/>
            <person name="Mikhailova N."/>
            <person name="Pati A."/>
            <person name="Chen A."/>
            <person name="Palaniappan K."/>
            <person name="Land M."/>
            <person name="Hauser L."/>
            <person name="Chang Y.J."/>
            <person name="Jeffries C.D."/>
            <person name="Detter J.C."/>
            <person name="Brambilla E."/>
            <person name="Kannan K.P."/>
            <person name="Djao O.D."/>
            <person name="Rohde M."/>
            <person name="Pukall R."/>
            <person name="Spring S."/>
            <person name="Goker M."/>
            <person name="Sikorski J."/>
            <person name="Woyke T."/>
            <person name="Bristow J."/>
            <person name="Eisen J.A."/>
            <person name="Markowitz V."/>
            <person name="Hugenholtz P."/>
            <person name="Kyrpides N.C."/>
            <person name="Klenk H.P."/>
        </authorList>
    </citation>
    <scope>NUCLEOTIDE SEQUENCE [LARGE SCALE GENOMIC DNA]</scope>
    <source>
        <strain evidence="2">ATCC 33891 / DSM 2032 / 1pr3</strain>
    </source>
</reference>
<name>A0A7U3YJ77_DESPD</name>
<gene>
    <name evidence="1" type="ordered locus">Despr_0207</name>
</gene>
<dbReference type="AlphaFoldDB" id="A0A7U3YJ77"/>
<evidence type="ECO:0000313" key="1">
    <source>
        <dbReference type="EMBL" id="ADW16395.1"/>
    </source>
</evidence>
<accession>A0A7U3YJ77</accession>
<sequence>MAIDDTVAGQPRERFKNRSAAWRWVGEQLRGRGVALSQRKFYDDGVAGKYLVFPDKSVSRASVAEYLLKAMGEAPVVDLDLVDRKQEKDRLELRKLELEVDRLAIKARAEDRGWMRIEDHWAQLLAGYNMLRGNLEHFTRIAATEIVLEAGGDYHQGPLVADKILELVINRAYGELSGMRIDAGEFEQTEEDGDERE</sequence>
<dbReference type="KEGG" id="dpr:Despr_0207"/>
<organism evidence="1 2">
    <name type="scientific">Desulfobulbus propionicus (strain ATCC 33891 / DSM 2032 / VKM B-1956 / 1pr3)</name>
    <dbReference type="NCBI Taxonomy" id="577650"/>
    <lineage>
        <taxon>Bacteria</taxon>
        <taxon>Pseudomonadati</taxon>
        <taxon>Thermodesulfobacteriota</taxon>
        <taxon>Desulfobulbia</taxon>
        <taxon>Desulfobulbales</taxon>
        <taxon>Desulfobulbaceae</taxon>
        <taxon>Desulfobulbus</taxon>
    </lineage>
</organism>
<dbReference type="EMBL" id="CP002364">
    <property type="protein sequence ID" value="ADW16395.1"/>
    <property type="molecule type" value="Genomic_DNA"/>
</dbReference>
<dbReference type="Proteomes" id="UP000006365">
    <property type="component" value="Chromosome"/>
</dbReference>
<evidence type="ECO:0000313" key="2">
    <source>
        <dbReference type="Proteomes" id="UP000006365"/>
    </source>
</evidence>
<dbReference type="RefSeq" id="WP_015722943.1">
    <property type="nucleotide sequence ID" value="NC_014972.1"/>
</dbReference>
<proteinExistence type="predicted"/>
<protein>
    <submittedName>
        <fullName evidence="1">Uncharacterized protein</fullName>
    </submittedName>
</protein>